<evidence type="ECO:0000259" key="5">
    <source>
        <dbReference type="Pfam" id="PF02662"/>
    </source>
</evidence>
<evidence type="ECO:0000256" key="1">
    <source>
        <dbReference type="ARBA" id="ARBA00022723"/>
    </source>
</evidence>
<dbReference type="AlphaFoldDB" id="X1HLY0"/>
<keyword evidence="4" id="KW-0411">Iron-sulfur</keyword>
<accession>X1HLY0</accession>
<evidence type="ECO:0000256" key="3">
    <source>
        <dbReference type="ARBA" id="ARBA00023004"/>
    </source>
</evidence>
<reference evidence="6" key="1">
    <citation type="journal article" date="2014" name="Front. Microbiol.">
        <title>High frequency of phylogenetically diverse reductive dehalogenase-homologous genes in deep subseafloor sedimentary metagenomes.</title>
        <authorList>
            <person name="Kawai M."/>
            <person name="Futagami T."/>
            <person name="Toyoda A."/>
            <person name="Takaki Y."/>
            <person name="Nishi S."/>
            <person name="Hori S."/>
            <person name="Arai W."/>
            <person name="Tsubouchi T."/>
            <person name="Morono Y."/>
            <person name="Uchiyama I."/>
            <person name="Ito T."/>
            <person name="Fujiyama A."/>
            <person name="Inagaki F."/>
            <person name="Takami H."/>
        </authorList>
    </citation>
    <scope>NUCLEOTIDE SEQUENCE</scope>
    <source>
        <strain evidence="6">Expedition CK06-06</strain>
    </source>
</reference>
<evidence type="ECO:0000256" key="4">
    <source>
        <dbReference type="ARBA" id="ARBA00023014"/>
    </source>
</evidence>
<organism evidence="6">
    <name type="scientific">marine sediment metagenome</name>
    <dbReference type="NCBI Taxonomy" id="412755"/>
    <lineage>
        <taxon>unclassified sequences</taxon>
        <taxon>metagenomes</taxon>
        <taxon>ecological metagenomes</taxon>
    </lineage>
</organism>
<feature type="non-terminal residue" evidence="6">
    <location>
        <position position="1"/>
    </location>
</feature>
<comment type="caution">
    <text evidence="6">The sequence shown here is derived from an EMBL/GenBank/DDBJ whole genome shotgun (WGS) entry which is preliminary data.</text>
</comment>
<name>X1HLY0_9ZZZZ</name>
<dbReference type="GO" id="GO:0016491">
    <property type="term" value="F:oxidoreductase activity"/>
    <property type="evidence" value="ECO:0007669"/>
    <property type="project" value="UniProtKB-KW"/>
</dbReference>
<evidence type="ECO:0000313" key="6">
    <source>
        <dbReference type="EMBL" id="GAH58040.1"/>
    </source>
</evidence>
<dbReference type="GO" id="GO:0051536">
    <property type="term" value="F:iron-sulfur cluster binding"/>
    <property type="evidence" value="ECO:0007669"/>
    <property type="project" value="UniProtKB-KW"/>
</dbReference>
<gene>
    <name evidence="6" type="ORF">S03H2_38679</name>
</gene>
<dbReference type="InterPro" id="IPR003813">
    <property type="entry name" value="MvhD/FlpD"/>
</dbReference>
<keyword evidence="3" id="KW-0408">Iron</keyword>
<dbReference type="GO" id="GO:0046872">
    <property type="term" value="F:metal ion binding"/>
    <property type="evidence" value="ECO:0007669"/>
    <property type="project" value="UniProtKB-KW"/>
</dbReference>
<keyword evidence="1" id="KW-0479">Metal-binding</keyword>
<feature type="domain" description="F420-non-reducing hydrogenase iron-sulfur subunit D" evidence="5">
    <location>
        <begin position="2"/>
        <end position="51"/>
    </location>
</feature>
<sequence>IAAKHVEFVKRILDRRGLGGDRVNMYNCTGAEAVKFVKSVEDMAYKIEKLGLNPLKTDQAVIKAEIKKVDKKLITKTPI</sequence>
<keyword evidence="2" id="KW-0560">Oxidoreductase</keyword>
<proteinExistence type="predicted"/>
<protein>
    <recommendedName>
        <fullName evidence="5">F420-non-reducing hydrogenase iron-sulfur subunit D domain-containing protein</fullName>
    </recommendedName>
</protein>
<dbReference type="Pfam" id="PF02662">
    <property type="entry name" value="FlpD"/>
    <property type="match status" value="1"/>
</dbReference>
<evidence type="ECO:0000256" key="2">
    <source>
        <dbReference type="ARBA" id="ARBA00023002"/>
    </source>
</evidence>
<dbReference type="EMBL" id="BARU01023857">
    <property type="protein sequence ID" value="GAH58040.1"/>
    <property type="molecule type" value="Genomic_DNA"/>
</dbReference>